<accession>A0AAW5N539</accession>
<dbReference type="AlphaFoldDB" id="A0AAW5N539"/>
<dbReference type="EMBL" id="JANRHJ010000002">
    <property type="protein sequence ID" value="MCR8872930.1"/>
    <property type="molecule type" value="Genomic_DNA"/>
</dbReference>
<gene>
    <name evidence="1" type="ORF">NW209_02650</name>
</gene>
<protein>
    <submittedName>
        <fullName evidence="1">Uncharacterized protein</fullName>
    </submittedName>
</protein>
<comment type="caution">
    <text evidence="1">The sequence shown here is derived from an EMBL/GenBank/DDBJ whole genome shotgun (WGS) entry which is preliminary data.</text>
</comment>
<name>A0AAW5N539_9BACT</name>
<evidence type="ECO:0000313" key="2">
    <source>
        <dbReference type="Proteomes" id="UP001204579"/>
    </source>
</evidence>
<dbReference type="Proteomes" id="UP001204579">
    <property type="component" value="Unassembled WGS sequence"/>
</dbReference>
<sequence>MCKFITKITVPRTLWGLKTLQGYIRELAAICGVAPERLLQQDAITRDDVMAESEWAQKLRDYIFEARG</sequence>
<dbReference type="RefSeq" id="WP_258335333.1">
    <property type="nucleotide sequence ID" value="NZ_JANRHJ010000002.1"/>
</dbReference>
<keyword evidence="2" id="KW-1185">Reference proteome</keyword>
<organism evidence="1 2">
    <name type="scientific">Phocaeicola barnesiae</name>
    <dbReference type="NCBI Taxonomy" id="376804"/>
    <lineage>
        <taxon>Bacteria</taxon>
        <taxon>Pseudomonadati</taxon>
        <taxon>Bacteroidota</taxon>
        <taxon>Bacteroidia</taxon>
        <taxon>Bacteroidales</taxon>
        <taxon>Bacteroidaceae</taxon>
        <taxon>Phocaeicola</taxon>
    </lineage>
</organism>
<reference evidence="1 2" key="1">
    <citation type="submission" date="2022-08" db="EMBL/GenBank/DDBJ databases">
        <authorList>
            <person name="Zeman M."/>
            <person name="Kubasova T."/>
        </authorList>
    </citation>
    <scope>NUCLEOTIDE SEQUENCE [LARGE SCALE GENOMIC DNA]</scope>
    <source>
        <strain evidence="1 2">ET62</strain>
    </source>
</reference>
<evidence type="ECO:0000313" key="1">
    <source>
        <dbReference type="EMBL" id="MCR8872930.1"/>
    </source>
</evidence>
<proteinExistence type="predicted"/>